<dbReference type="Pfam" id="PF05188">
    <property type="entry name" value="MutS_II"/>
    <property type="match status" value="1"/>
</dbReference>
<keyword evidence="7 9" id="KW-0234">DNA repair</keyword>
<dbReference type="Pfam" id="PF01624">
    <property type="entry name" value="MutS_I"/>
    <property type="match status" value="1"/>
</dbReference>
<keyword evidence="13" id="KW-1185">Reference proteome</keyword>
<reference evidence="12 13" key="1">
    <citation type="submission" date="2023-02" db="EMBL/GenBank/DDBJ databases">
        <title>Genome Sequence of L. cardiaca H63T.</title>
        <authorList>
            <person name="Lopez A.E."/>
            <person name="Cianciotto N.P."/>
        </authorList>
    </citation>
    <scope>NUCLEOTIDE SEQUENCE [LARGE SCALE GENOMIC DNA]</scope>
    <source>
        <strain evidence="12 13">H63</strain>
    </source>
</reference>
<evidence type="ECO:0000313" key="13">
    <source>
        <dbReference type="Proteomes" id="UP001222087"/>
    </source>
</evidence>
<evidence type="ECO:0000259" key="11">
    <source>
        <dbReference type="PROSITE" id="PS00486"/>
    </source>
</evidence>
<evidence type="ECO:0000256" key="2">
    <source>
        <dbReference type="ARBA" id="ARBA00021982"/>
    </source>
</evidence>
<dbReference type="PIRSF" id="PIRSF037677">
    <property type="entry name" value="DNA_mis_repair_Msh6"/>
    <property type="match status" value="1"/>
</dbReference>
<keyword evidence="4 9" id="KW-0227">DNA damage</keyword>
<evidence type="ECO:0000256" key="1">
    <source>
        <dbReference type="ARBA" id="ARBA00006271"/>
    </source>
</evidence>
<dbReference type="Gene3D" id="3.30.420.110">
    <property type="entry name" value="MutS, connector domain"/>
    <property type="match status" value="1"/>
</dbReference>
<dbReference type="CDD" id="cd03284">
    <property type="entry name" value="ABC_MutS1"/>
    <property type="match status" value="1"/>
</dbReference>
<evidence type="ECO:0000256" key="3">
    <source>
        <dbReference type="ARBA" id="ARBA00022741"/>
    </source>
</evidence>
<dbReference type="Gene3D" id="6.10.140.430">
    <property type="match status" value="1"/>
</dbReference>
<dbReference type="InterPro" id="IPR045076">
    <property type="entry name" value="MutS"/>
</dbReference>
<dbReference type="Proteomes" id="UP001222087">
    <property type="component" value="Chromosome"/>
</dbReference>
<dbReference type="Pfam" id="PF00488">
    <property type="entry name" value="MutS_V"/>
    <property type="match status" value="1"/>
</dbReference>
<dbReference type="InterPro" id="IPR027417">
    <property type="entry name" value="P-loop_NTPase"/>
</dbReference>
<protein>
    <recommendedName>
        <fullName evidence="2 9">DNA mismatch repair protein MutS</fullName>
    </recommendedName>
</protein>
<evidence type="ECO:0000256" key="4">
    <source>
        <dbReference type="ARBA" id="ARBA00022763"/>
    </source>
</evidence>
<evidence type="ECO:0000256" key="7">
    <source>
        <dbReference type="ARBA" id="ARBA00023204"/>
    </source>
</evidence>
<dbReference type="EMBL" id="CP119078">
    <property type="protein sequence ID" value="WED43717.1"/>
    <property type="molecule type" value="Genomic_DNA"/>
</dbReference>
<dbReference type="InterPro" id="IPR036187">
    <property type="entry name" value="DNA_mismatch_repair_MutS_sf"/>
</dbReference>
<keyword evidence="6 9" id="KW-0238">DNA-binding</keyword>
<gene>
    <name evidence="9 12" type="primary">mutS</name>
    <name evidence="12" type="ORF">PXX05_02770</name>
</gene>
<name>A0ABY8AX55_9GAMM</name>
<evidence type="ECO:0000256" key="6">
    <source>
        <dbReference type="ARBA" id="ARBA00023125"/>
    </source>
</evidence>
<dbReference type="PROSITE" id="PS00486">
    <property type="entry name" value="DNA_MISMATCH_REPAIR_2"/>
    <property type="match status" value="1"/>
</dbReference>
<keyword evidence="3 9" id="KW-0547">Nucleotide-binding</keyword>
<dbReference type="NCBIfam" id="NF003810">
    <property type="entry name" value="PRK05399.1"/>
    <property type="match status" value="1"/>
</dbReference>
<feature type="domain" description="DNA mismatch repair proteins mutS family" evidence="11">
    <location>
        <begin position="684"/>
        <end position="700"/>
    </location>
</feature>
<dbReference type="Gene3D" id="3.40.50.300">
    <property type="entry name" value="P-loop containing nucleotide triphosphate hydrolases"/>
    <property type="match status" value="1"/>
</dbReference>
<dbReference type="SUPFAM" id="SSF48334">
    <property type="entry name" value="DNA repair protein MutS, domain III"/>
    <property type="match status" value="1"/>
</dbReference>
<dbReference type="InterPro" id="IPR016151">
    <property type="entry name" value="DNA_mismatch_repair_MutS_N"/>
</dbReference>
<evidence type="ECO:0000256" key="5">
    <source>
        <dbReference type="ARBA" id="ARBA00022840"/>
    </source>
</evidence>
<evidence type="ECO:0000256" key="9">
    <source>
        <dbReference type="HAMAP-Rule" id="MF_00096"/>
    </source>
</evidence>
<dbReference type="SMART" id="SM00534">
    <property type="entry name" value="MUTSac"/>
    <property type="match status" value="1"/>
</dbReference>
<dbReference type="Gene3D" id="1.10.1420.10">
    <property type="match status" value="2"/>
</dbReference>
<evidence type="ECO:0000256" key="10">
    <source>
        <dbReference type="RuleBase" id="RU003756"/>
    </source>
</evidence>
<dbReference type="Gene3D" id="3.40.1170.10">
    <property type="entry name" value="DNA repair protein MutS, domain I"/>
    <property type="match status" value="1"/>
</dbReference>
<evidence type="ECO:0000313" key="12">
    <source>
        <dbReference type="EMBL" id="WED43717.1"/>
    </source>
</evidence>
<sequence>MSVTHTPMMQQYLRIKSEYPDMLLFYRMGDFYELFYDDAKRAAQLLDLTLTHRGQSADKPIPMAGVPYHAVENYLARLLKKGESVAICEQIGDPATSKGPVERQVTRIITPGTVTDEALLDARKDNILLAIFQQAKQYGLAWVDLSGGRFHLLQVNEDAPLIAEINRLQPAEILLPNSLSLTILRDQYTIKIRPDWEFEYQRSSQLLREQFAVSSLAGLGEKDYGVALLAAGCLLTYLHTTQRQSLPHLTQLTLEQNADYLQLDASTQKHLELFENYQGGRENSLLAVLDHTACAMGSRLLKRWLGRPLSQHHLIEQRQLSVAELIEKKQDTRLYSLLRQVCDVERIVSRIALKSARPRDLVQLRETLARLPELNEILCENHACLTKQLASKLIPLPVLNDLLTSALVDNPPMLIRDGGVIAPGFDEELDELRALNDNATDKLIELENAEKQHCGLSSLKFGYNRVQGYYIELSRTQAEKAPVHYQRKQTLKNVERYITPELKIFEEKVLSAQVKALAREKWLYESLLEEVLQFINPLTELAHALAEIDVLANFAERAQCLNWCQPQLVSTPGIHIKAGRHPVVEQVLQEQFVANNLDLDRTQNIVLMTGPNMGGKSTYMRQNALIVLLAHIGSYVPATQAQIGPIDKIFTRIGASDDLASGRSTFMVEMTETAHILRQATNKSLVLIDEIGRGTSTYDGMALAYATCAYLANTINAYTLFSTHYFELTNLPNHFSCIRNIHVQATLASGRIVFLYRVEEGAADRSYGLEVAQLAGIPKKVLEIASEHLNLVQQTEKQELPAPVIKLHSPLLTELAKIDVDSLSPREALDVLYRLKSLEAFHADN</sequence>
<dbReference type="RefSeq" id="WP_275089529.1">
    <property type="nucleotide sequence ID" value="NZ_CP119078.1"/>
</dbReference>
<comment type="function">
    <text evidence="8 9">This protein is involved in the repair of mismatches in DNA. It is possible that it carries out the mismatch recognition step. This protein has a weak ATPase activity.</text>
</comment>
<dbReference type="PANTHER" id="PTHR11361">
    <property type="entry name" value="DNA MISMATCH REPAIR PROTEIN MUTS FAMILY MEMBER"/>
    <property type="match status" value="1"/>
</dbReference>
<dbReference type="NCBIfam" id="TIGR01070">
    <property type="entry name" value="mutS1"/>
    <property type="match status" value="1"/>
</dbReference>
<dbReference type="HAMAP" id="MF_00096">
    <property type="entry name" value="MutS"/>
    <property type="match status" value="1"/>
</dbReference>
<keyword evidence="5 9" id="KW-0067">ATP-binding</keyword>
<comment type="similarity">
    <text evidence="1 9 10">Belongs to the DNA mismatch repair MutS family.</text>
</comment>
<dbReference type="SMART" id="SM00533">
    <property type="entry name" value="MUTSd"/>
    <property type="match status" value="1"/>
</dbReference>
<organism evidence="12 13">
    <name type="scientific">Legionella cardiaca</name>
    <dbReference type="NCBI Taxonomy" id="1071983"/>
    <lineage>
        <taxon>Bacteria</taxon>
        <taxon>Pseudomonadati</taxon>
        <taxon>Pseudomonadota</taxon>
        <taxon>Gammaproteobacteria</taxon>
        <taxon>Legionellales</taxon>
        <taxon>Legionellaceae</taxon>
        <taxon>Legionella</taxon>
    </lineage>
</organism>
<dbReference type="InterPro" id="IPR007696">
    <property type="entry name" value="DNA_mismatch_repair_MutS_core"/>
</dbReference>
<dbReference type="SUPFAM" id="SSF52540">
    <property type="entry name" value="P-loop containing nucleoside triphosphate hydrolases"/>
    <property type="match status" value="1"/>
</dbReference>
<dbReference type="SUPFAM" id="SSF55271">
    <property type="entry name" value="DNA repair protein MutS, domain I"/>
    <property type="match status" value="1"/>
</dbReference>
<proteinExistence type="inferred from homology"/>
<dbReference type="InterPro" id="IPR036678">
    <property type="entry name" value="MutS_con_dom_sf"/>
</dbReference>
<feature type="binding site" evidence="9">
    <location>
        <begin position="610"/>
        <end position="617"/>
    </location>
    <ligand>
        <name>ATP</name>
        <dbReference type="ChEBI" id="CHEBI:30616"/>
    </ligand>
</feature>
<accession>A0ABY8AX55</accession>
<dbReference type="PANTHER" id="PTHR11361:SF34">
    <property type="entry name" value="DNA MISMATCH REPAIR PROTEIN MSH1, MITOCHONDRIAL"/>
    <property type="match status" value="1"/>
</dbReference>
<dbReference type="InterPro" id="IPR007860">
    <property type="entry name" value="DNA_mmatch_repair_MutS_con_dom"/>
</dbReference>
<dbReference type="InterPro" id="IPR000432">
    <property type="entry name" value="DNA_mismatch_repair_MutS_C"/>
</dbReference>
<dbReference type="Pfam" id="PF05192">
    <property type="entry name" value="MutS_III"/>
    <property type="match status" value="1"/>
</dbReference>
<dbReference type="Pfam" id="PF05190">
    <property type="entry name" value="MutS_IV"/>
    <property type="match status" value="1"/>
</dbReference>
<dbReference type="InterPro" id="IPR007861">
    <property type="entry name" value="DNA_mismatch_repair_MutS_clamp"/>
</dbReference>
<dbReference type="InterPro" id="IPR005748">
    <property type="entry name" value="DNA_mismatch_repair_MutS"/>
</dbReference>
<dbReference type="SUPFAM" id="SSF53150">
    <property type="entry name" value="DNA repair protein MutS, domain II"/>
    <property type="match status" value="1"/>
</dbReference>
<dbReference type="InterPro" id="IPR007695">
    <property type="entry name" value="DNA_mismatch_repair_MutS-lik_N"/>
</dbReference>
<evidence type="ECO:0000256" key="8">
    <source>
        <dbReference type="ARBA" id="ARBA00024647"/>
    </source>
</evidence>
<dbReference type="InterPro" id="IPR017261">
    <property type="entry name" value="DNA_mismatch_repair_MutS/MSH"/>
</dbReference>